<accession>A0ABQ2M1Q8</accession>
<name>A0ABQ2M1Q8_9MICC</name>
<feature type="compositionally biased region" description="Low complexity" evidence="1">
    <location>
        <begin position="109"/>
        <end position="118"/>
    </location>
</feature>
<proteinExistence type="predicted"/>
<feature type="compositionally biased region" description="Basic and acidic residues" evidence="1">
    <location>
        <begin position="313"/>
        <end position="322"/>
    </location>
</feature>
<gene>
    <name evidence="3" type="ORF">GCM10010977_18930</name>
</gene>
<organism evidence="3 4">
    <name type="scientific">Citricoccus zhacaiensis</name>
    <dbReference type="NCBI Taxonomy" id="489142"/>
    <lineage>
        <taxon>Bacteria</taxon>
        <taxon>Bacillati</taxon>
        <taxon>Actinomycetota</taxon>
        <taxon>Actinomycetes</taxon>
        <taxon>Micrococcales</taxon>
        <taxon>Micrococcaceae</taxon>
        <taxon>Citricoccus</taxon>
    </lineage>
</organism>
<keyword evidence="4" id="KW-1185">Reference proteome</keyword>
<evidence type="ECO:0000256" key="1">
    <source>
        <dbReference type="SAM" id="MobiDB-lite"/>
    </source>
</evidence>
<sequence>MTLPTLGTYPAVESAWDTLSDAAADLKAESKNVQESMADAQSSWQGLRTWYRHDDTEEAVWTGLAPLEPHAEDWAAALASAKEAVDDFVATGRPLQTEREALDQEEPGLSSRRSAALSSDDEAEVEEVRAAILAFNERATSLTTDWANAQETFEAAIGAISIGTTEGLPIVSVSRDAETLDWAAMTSELDSMFGELDPRSIWRDLRGLTEEELRDWLEANPEAARALAENELPGNPIPGSAEETMIEAMADDAQLSEDGIAGIRVAWLGLEDHERERLMLLFPGVIGNLNGIPLTTRGRTNQVTVAGLREQTRERLDAHNGDRPSNGPGAASDRLEWEAEQARLGTVLDGLDQAWAAYALDPHPTDPDAAAGYTTLFVSTDGAGQIATMRGEPSTRTTSLAVLVPGTGTTMASVEGHNTSLRNIDGNDPVGTVSIYWQGADLPQSLIRDNATAHYNEAGAPLLAAFDMSTDLDFPADVRSTYVGHSAGGSMLGTAEREGLDSTNIVYVAPAGQGNNVGSPQDTANPDAHRYWIQTNQDPISLAQGLGGGAHGRSWWEGSDIDGHMGAIRLESGFLRDGTDTIMGEGDGLTGGHSSYFDRGSDSALNLSGVIQGTEVSLYLEPVYHHGYGGSGYFEYPLATDRDRYYADGLPTTPVSDLED</sequence>
<evidence type="ECO:0000259" key="2">
    <source>
        <dbReference type="Pfam" id="PF06259"/>
    </source>
</evidence>
<protein>
    <recommendedName>
        <fullName evidence="2">DUF1023 domain-containing protein</fullName>
    </recommendedName>
</protein>
<feature type="domain" description="DUF1023" evidence="2">
    <location>
        <begin position="385"/>
        <end position="541"/>
    </location>
</feature>
<feature type="region of interest" description="Disordered" evidence="1">
    <location>
        <begin position="98"/>
        <end position="121"/>
    </location>
</feature>
<comment type="caution">
    <text evidence="3">The sequence shown here is derived from an EMBL/GenBank/DDBJ whole genome shotgun (WGS) entry which is preliminary data.</text>
</comment>
<dbReference type="InterPro" id="IPR010427">
    <property type="entry name" value="DUF1023"/>
</dbReference>
<feature type="region of interest" description="Disordered" evidence="1">
    <location>
        <begin position="313"/>
        <end position="333"/>
    </location>
</feature>
<evidence type="ECO:0000313" key="3">
    <source>
        <dbReference type="EMBL" id="GGO45690.1"/>
    </source>
</evidence>
<reference evidence="4" key="1">
    <citation type="journal article" date="2019" name="Int. J. Syst. Evol. Microbiol.">
        <title>The Global Catalogue of Microorganisms (GCM) 10K type strain sequencing project: providing services to taxonomists for standard genome sequencing and annotation.</title>
        <authorList>
            <consortium name="The Broad Institute Genomics Platform"/>
            <consortium name="The Broad Institute Genome Sequencing Center for Infectious Disease"/>
            <person name="Wu L."/>
            <person name="Ma J."/>
        </authorList>
    </citation>
    <scope>NUCLEOTIDE SEQUENCE [LARGE SCALE GENOMIC DNA]</scope>
    <source>
        <strain evidence="4">CGMCC 1.7064</strain>
    </source>
</reference>
<dbReference type="Proteomes" id="UP000642509">
    <property type="component" value="Unassembled WGS sequence"/>
</dbReference>
<dbReference type="Pfam" id="PF06259">
    <property type="entry name" value="Abhydrolase_8"/>
    <property type="match status" value="1"/>
</dbReference>
<dbReference type="RefSeq" id="WP_188805937.1">
    <property type="nucleotide sequence ID" value="NZ_BAAAOU010000011.1"/>
</dbReference>
<dbReference type="EMBL" id="BMLQ01000005">
    <property type="protein sequence ID" value="GGO45690.1"/>
    <property type="molecule type" value="Genomic_DNA"/>
</dbReference>
<evidence type="ECO:0000313" key="4">
    <source>
        <dbReference type="Proteomes" id="UP000642509"/>
    </source>
</evidence>